<keyword evidence="2" id="KW-1185">Reference proteome</keyword>
<evidence type="ECO:0000313" key="2">
    <source>
        <dbReference type="Proteomes" id="UP001500827"/>
    </source>
</evidence>
<name>A0ABP7L7H6_9SPHN</name>
<gene>
    <name evidence="1" type="ORF">GCM10022276_12140</name>
</gene>
<comment type="caution">
    <text evidence="1">The sequence shown here is derived from an EMBL/GenBank/DDBJ whole genome shotgun (WGS) entry which is preliminary data.</text>
</comment>
<dbReference type="Proteomes" id="UP001500827">
    <property type="component" value="Unassembled WGS sequence"/>
</dbReference>
<accession>A0ABP7L7H6</accession>
<reference evidence="2" key="1">
    <citation type="journal article" date="2019" name="Int. J. Syst. Evol. Microbiol.">
        <title>The Global Catalogue of Microorganisms (GCM) 10K type strain sequencing project: providing services to taxonomists for standard genome sequencing and annotation.</title>
        <authorList>
            <consortium name="The Broad Institute Genomics Platform"/>
            <consortium name="The Broad Institute Genome Sequencing Center for Infectious Disease"/>
            <person name="Wu L."/>
            <person name="Ma J."/>
        </authorList>
    </citation>
    <scope>NUCLEOTIDE SEQUENCE [LARGE SCALE GENOMIC DNA]</scope>
    <source>
        <strain evidence="2">JCM 17543</strain>
    </source>
</reference>
<dbReference type="EMBL" id="BAABBM010000001">
    <property type="protein sequence ID" value="GAA3894570.1"/>
    <property type="molecule type" value="Genomic_DNA"/>
</dbReference>
<organism evidence="1 2">
    <name type="scientific">Sphingomonas limnosediminicola</name>
    <dbReference type="NCBI Taxonomy" id="940133"/>
    <lineage>
        <taxon>Bacteria</taxon>
        <taxon>Pseudomonadati</taxon>
        <taxon>Pseudomonadota</taxon>
        <taxon>Alphaproteobacteria</taxon>
        <taxon>Sphingomonadales</taxon>
        <taxon>Sphingomonadaceae</taxon>
        <taxon>Sphingomonas</taxon>
    </lineage>
</organism>
<sequence length="183" mass="20845">MNVREAIKSVRDDYAEQFDAMVAHQRAKRSDVHLERRMQRPESNLFGKIYVPDISFGDPMTEWLDLVPRERAGALPSFFLNTPNLVVEFEDLWWDDVRLDHDGEFTGQLVSWWFNRWMSPADPSTPTPRAEGLSGFIHSVTVDEKWICIDLGTATVDALFNILSVAQNCGAKTGRVTSSRSRA</sequence>
<protein>
    <submittedName>
        <fullName evidence="1">Uncharacterized protein</fullName>
    </submittedName>
</protein>
<evidence type="ECO:0000313" key="1">
    <source>
        <dbReference type="EMBL" id="GAA3894570.1"/>
    </source>
</evidence>
<proteinExistence type="predicted"/>